<dbReference type="KEGG" id="izh:FEM41_06830"/>
<proteinExistence type="predicted"/>
<evidence type="ECO:0000313" key="1">
    <source>
        <dbReference type="EMBL" id="QCT19389.1"/>
    </source>
</evidence>
<dbReference type="EMBL" id="CP040428">
    <property type="protein sequence ID" value="QCT19389.1"/>
    <property type="molecule type" value="Genomic_DNA"/>
</dbReference>
<protein>
    <submittedName>
        <fullName evidence="1">Uncharacterized protein</fullName>
    </submittedName>
</protein>
<gene>
    <name evidence="1" type="ORF">FEM41_06830</name>
</gene>
<organism evidence="1 2">
    <name type="scientific">Jejubacter calystegiae</name>
    <dbReference type="NCBI Taxonomy" id="2579935"/>
    <lineage>
        <taxon>Bacteria</taxon>
        <taxon>Pseudomonadati</taxon>
        <taxon>Pseudomonadota</taxon>
        <taxon>Gammaproteobacteria</taxon>
        <taxon>Enterobacterales</taxon>
        <taxon>Enterobacteriaceae</taxon>
        <taxon>Jejubacter</taxon>
    </lineage>
</organism>
<dbReference type="Proteomes" id="UP000302163">
    <property type="component" value="Chromosome"/>
</dbReference>
<evidence type="ECO:0000313" key="2">
    <source>
        <dbReference type="Proteomes" id="UP000302163"/>
    </source>
</evidence>
<name>A0A4P8YFL9_9ENTR</name>
<dbReference type="OrthoDB" id="1842465at2"/>
<sequence>MEQEQINQSLAWLDLRGDAVFNKIPPARRRYYLDSALAAGERAASTLQTRDIRSLYAENGIEIKLEQGEGLFFSVRFRAQFEYSEAKSIRRVTLYQPSLESLRTSCERAGQPVTLEQIIDIHLAHEFFHFLEHHQNQPVGATLEKVCHFALGPWRSYSTVAATSEIAAHRFCQRVNGLACYPSWYDWLWLIDTGKQTQQERDSLLASAWAELQQAV</sequence>
<reference evidence="1 2" key="1">
    <citation type="submission" date="2019-05" db="EMBL/GenBank/DDBJ databases">
        <title>Complete genome sequence of Izhakiella calystegiae KSNA2, an endophyte isolated from beach morning glory (Calystegia soldanella).</title>
        <authorList>
            <person name="Jiang L."/>
            <person name="Jeong J.C."/>
            <person name="Kim C.Y."/>
            <person name="Kim D.H."/>
            <person name="Kim S.W."/>
            <person name="Lee j."/>
        </authorList>
    </citation>
    <scope>NUCLEOTIDE SEQUENCE [LARGE SCALE GENOMIC DNA]</scope>
    <source>
        <strain evidence="1 2">KSNA2</strain>
    </source>
</reference>
<dbReference type="AlphaFoldDB" id="A0A4P8YFL9"/>
<accession>A0A4P8YFL9</accession>
<keyword evidence="2" id="KW-1185">Reference proteome</keyword>
<dbReference type="RefSeq" id="WP_138095273.1">
    <property type="nucleotide sequence ID" value="NZ_CP040428.1"/>
</dbReference>